<accession>A0A515EME9</accession>
<dbReference type="Gene3D" id="2.60.120.10">
    <property type="entry name" value="Jelly Rolls"/>
    <property type="match status" value="1"/>
</dbReference>
<dbReference type="GO" id="GO:0003677">
    <property type="term" value="F:DNA binding"/>
    <property type="evidence" value="ECO:0007669"/>
    <property type="project" value="UniProtKB-KW"/>
</dbReference>
<dbReference type="PROSITE" id="PS51063">
    <property type="entry name" value="HTH_CRP_2"/>
    <property type="match status" value="1"/>
</dbReference>
<keyword evidence="3" id="KW-0804">Transcription</keyword>
<dbReference type="Pfam" id="PF13545">
    <property type="entry name" value="HTH_Crp_2"/>
    <property type="match status" value="1"/>
</dbReference>
<dbReference type="SUPFAM" id="SSF46785">
    <property type="entry name" value="Winged helix' DNA-binding domain"/>
    <property type="match status" value="1"/>
</dbReference>
<keyword evidence="6" id="KW-1185">Reference proteome</keyword>
<feature type="domain" description="HTH crp-type" evidence="4">
    <location>
        <begin position="140"/>
        <end position="210"/>
    </location>
</feature>
<reference evidence="6" key="1">
    <citation type="submission" date="2019-02" db="EMBL/GenBank/DDBJ databases">
        <title>Complete genome sequence of Rhodoferax sp. Gr-4.</title>
        <authorList>
            <person name="Jin L."/>
        </authorList>
    </citation>
    <scope>NUCLEOTIDE SEQUENCE [LARGE SCALE GENOMIC DNA]</scope>
    <source>
        <strain evidence="6">Gr-4</strain>
    </source>
</reference>
<evidence type="ECO:0000256" key="2">
    <source>
        <dbReference type="ARBA" id="ARBA00023125"/>
    </source>
</evidence>
<dbReference type="RefSeq" id="WP_142810148.1">
    <property type="nucleotide sequence ID" value="NZ_CP036282.1"/>
</dbReference>
<dbReference type="InterPro" id="IPR014710">
    <property type="entry name" value="RmlC-like_jellyroll"/>
</dbReference>
<proteinExistence type="predicted"/>
<keyword evidence="2" id="KW-0238">DNA-binding</keyword>
<evidence type="ECO:0000313" key="5">
    <source>
        <dbReference type="EMBL" id="QDL53828.1"/>
    </source>
</evidence>
<dbReference type="GO" id="GO:0006355">
    <property type="term" value="P:regulation of DNA-templated transcription"/>
    <property type="evidence" value="ECO:0007669"/>
    <property type="project" value="InterPro"/>
</dbReference>
<organism evidence="5 6">
    <name type="scientific">Rhodoferax aquaticus</name>
    <dbReference type="NCBI Taxonomy" id="2527691"/>
    <lineage>
        <taxon>Bacteria</taxon>
        <taxon>Pseudomonadati</taxon>
        <taxon>Pseudomonadota</taxon>
        <taxon>Betaproteobacteria</taxon>
        <taxon>Burkholderiales</taxon>
        <taxon>Comamonadaceae</taxon>
        <taxon>Rhodoferax</taxon>
    </lineage>
</organism>
<dbReference type="InterPro" id="IPR012318">
    <property type="entry name" value="HTH_CRP"/>
</dbReference>
<dbReference type="EMBL" id="CP036282">
    <property type="protein sequence ID" value="QDL53828.1"/>
    <property type="molecule type" value="Genomic_DNA"/>
</dbReference>
<gene>
    <name evidence="5" type="ORF">EXZ61_06380</name>
</gene>
<sequence length="218" mass="23266">MLVRSLTPPVFADLERYAAGAVLQRRGEAQQHAVYVVSGRVALGVLPTVRAANNPDVPASLEHQLGTVDGPAWLDASQALLSLPSAVDAVALGPVMLRRVALADFHATLASDGPPLRGVLGDLVNSHRQQLEMAVSRLAKDAEARCAEWLLRNASETAQGDCAVQLQLRKRAIAAQLGIAPETLSRALRHLRERRLISGSGRVLNLVDPPGLRRLAGL</sequence>
<evidence type="ECO:0000313" key="6">
    <source>
        <dbReference type="Proteomes" id="UP000317365"/>
    </source>
</evidence>
<dbReference type="InterPro" id="IPR036390">
    <property type="entry name" value="WH_DNA-bd_sf"/>
</dbReference>
<protein>
    <submittedName>
        <fullName evidence="5">Crp/Fnr family transcriptional regulator</fullName>
    </submittedName>
</protein>
<dbReference type="SUPFAM" id="SSF51206">
    <property type="entry name" value="cAMP-binding domain-like"/>
    <property type="match status" value="1"/>
</dbReference>
<dbReference type="SMART" id="SM00419">
    <property type="entry name" value="HTH_CRP"/>
    <property type="match status" value="1"/>
</dbReference>
<evidence type="ECO:0000259" key="4">
    <source>
        <dbReference type="PROSITE" id="PS51063"/>
    </source>
</evidence>
<evidence type="ECO:0000256" key="3">
    <source>
        <dbReference type="ARBA" id="ARBA00023163"/>
    </source>
</evidence>
<keyword evidence="1" id="KW-0805">Transcription regulation</keyword>
<name>A0A515EME9_9BURK</name>
<dbReference type="Proteomes" id="UP000317365">
    <property type="component" value="Chromosome"/>
</dbReference>
<evidence type="ECO:0000256" key="1">
    <source>
        <dbReference type="ARBA" id="ARBA00023015"/>
    </source>
</evidence>
<dbReference type="KEGG" id="rhg:EXZ61_06380"/>
<dbReference type="InterPro" id="IPR018490">
    <property type="entry name" value="cNMP-bd_dom_sf"/>
</dbReference>
<reference evidence="6" key="2">
    <citation type="journal article" date="2020" name="Int. J. Syst. Evol. Microbiol.">
        <title>Genomic insights into a novel species Rhodoferax aquaticus sp. nov., isolated from freshwater.</title>
        <authorList>
            <person name="Li T."/>
            <person name="Zhuo Y."/>
            <person name="Jin C.Z."/>
            <person name="Wu X."/>
            <person name="Ko S.R."/>
            <person name="Jin F.J."/>
            <person name="Ahn C.Y."/>
            <person name="Oh H.M."/>
            <person name="Lee H.G."/>
            <person name="Jin L."/>
        </authorList>
    </citation>
    <scope>NUCLEOTIDE SEQUENCE [LARGE SCALE GENOMIC DNA]</scope>
    <source>
        <strain evidence="6">Gr-4</strain>
    </source>
</reference>
<dbReference type="AlphaFoldDB" id="A0A515EME9"/>